<dbReference type="EMBL" id="KZ819191">
    <property type="protein sequence ID" value="PWZ00938.1"/>
    <property type="molecule type" value="Genomic_DNA"/>
</dbReference>
<dbReference type="PANTHER" id="PTHR17920:SF23">
    <property type="entry name" value="DUF726-DOMAIN-CONTAINING PROTEIN"/>
    <property type="match status" value="1"/>
</dbReference>
<feature type="compositionally biased region" description="Basic and acidic residues" evidence="6">
    <location>
        <begin position="250"/>
        <end position="264"/>
    </location>
</feature>
<evidence type="ECO:0000256" key="5">
    <source>
        <dbReference type="ARBA" id="ARBA00023136"/>
    </source>
</evidence>
<feature type="region of interest" description="Disordered" evidence="6">
    <location>
        <begin position="337"/>
        <end position="387"/>
    </location>
</feature>
<organism evidence="8 9">
    <name type="scientific">Testicularia cyperi</name>
    <dbReference type="NCBI Taxonomy" id="1882483"/>
    <lineage>
        <taxon>Eukaryota</taxon>
        <taxon>Fungi</taxon>
        <taxon>Dikarya</taxon>
        <taxon>Basidiomycota</taxon>
        <taxon>Ustilaginomycotina</taxon>
        <taxon>Ustilaginomycetes</taxon>
        <taxon>Ustilaginales</taxon>
        <taxon>Anthracoideaceae</taxon>
        <taxon>Testicularia</taxon>
    </lineage>
</organism>
<feature type="region of interest" description="Disordered" evidence="6">
    <location>
        <begin position="430"/>
        <end position="473"/>
    </location>
</feature>
<dbReference type="Pfam" id="PF05277">
    <property type="entry name" value="DUF726"/>
    <property type="match status" value="1"/>
</dbReference>
<dbReference type="OrthoDB" id="277931at2759"/>
<gene>
    <name evidence="8" type="ORF">BCV70DRAFT_199307</name>
</gene>
<evidence type="ECO:0000256" key="4">
    <source>
        <dbReference type="ARBA" id="ARBA00022989"/>
    </source>
</evidence>
<feature type="compositionally biased region" description="Basic and acidic residues" evidence="6">
    <location>
        <begin position="128"/>
        <end position="139"/>
    </location>
</feature>
<protein>
    <submittedName>
        <fullName evidence="8">DUF726-domain-containing protein</fullName>
    </submittedName>
</protein>
<reference evidence="8 9" key="1">
    <citation type="journal article" date="2018" name="Mol. Biol. Evol.">
        <title>Broad Genomic Sampling Reveals a Smut Pathogenic Ancestry of the Fungal Clade Ustilaginomycotina.</title>
        <authorList>
            <person name="Kijpornyongpan T."/>
            <person name="Mondo S.J."/>
            <person name="Barry K."/>
            <person name="Sandor L."/>
            <person name="Lee J."/>
            <person name="Lipzen A."/>
            <person name="Pangilinan J."/>
            <person name="LaButti K."/>
            <person name="Hainaut M."/>
            <person name="Henrissat B."/>
            <person name="Grigoriev I.V."/>
            <person name="Spatafora J.W."/>
            <person name="Aime M.C."/>
        </authorList>
    </citation>
    <scope>NUCLEOTIDE SEQUENCE [LARGE SCALE GENOMIC DNA]</scope>
    <source>
        <strain evidence="8 9">MCA 3645</strain>
    </source>
</reference>
<dbReference type="PANTHER" id="PTHR17920">
    <property type="entry name" value="TRANSMEMBRANE AND COILED-COIL DOMAIN-CONTAINING PROTEIN 4 TMCO4"/>
    <property type="match status" value="1"/>
</dbReference>
<feature type="region of interest" description="Disordered" evidence="6">
    <location>
        <begin position="543"/>
        <end position="564"/>
    </location>
</feature>
<feature type="region of interest" description="Disordered" evidence="6">
    <location>
        <begin position="128"/>
        <end position="286"/>
    </location>
</feature>
<feature type="transmembrane region" description="Helical" evidence="7">
    <location>
        <begin position="579"/>
        <end position="604"/>
    </location>
</feature>
<keyword evidence="4 7" id="KW-1133">Transmembrane helix</keyword>
<evidence type="ECO:0000256" key="7">
    <source>
        <dbReference type="SAM" id="Phobius"/>
    </source>
</evidence>
<feature type="compositionally biased region" description="Basic and acidic residues" evidence="6">
    <location>
        <begin position="224"/>
        <end position="238"/>
    </location>
</feature>
<dbReference type="SUPFAM" id="SSF53474">
    <property type="entry name" value="alpha/beta-Hydrolases"/>
    <property type="match status" value="1"/>
</dbReference>
<feature type="transmembrane region" description="Helical" evidence="7">
    <location>
        <begin position="616"/>
        <end position="640"/>
    </location>
</feature>
<name>A0A317XSR2_9BASI</name>
<keyword evidence="5 7" id="KW-0472">Membrane</keyword>
<feature type="compositionally biased region" description="Basic and acidic residues" evidence="6">
    <location>
        <begin position="169"/>
        <end position="179"/>
    </location>
</feature>
<evidence type="ECO:0000313" key="8">
    <source>
        <dbReference type="EMBL" id="PWZ00938.1"/>
    </source>
</evidence>
<evidence type="ECO:0000256" key="6">
    <source>
        <dbReference type="SAM" id="MobiDB-lite"/>
    </source>
</evidence>
<dbReference type="InterPro" id="IPR007941">
    <property type="entry name" value="DUF726"/>
</dbReference>
<feature type="compositionally biased region" description="Polar residues" evidence="6">
    <location>
        <begin position="342"/>
        <end position="351"/>
    </location>
</feature>
<feature type="compositionally biased region" description="Polar residues" evidence="6">
    <location>
        <begin position="364"/>
        <end position="377"/>
    </location>
</feature>
<feature type="region of interest" description="Disordered" evidence="6">
    <location>
        <begin position="55"/>
        <end position="83"/>
    </location>
</feature>
<feature type="compositionally biased region" description="Basic and acidic residues" evidence="6">
    <location>
        <begin position="192"/>
        <end position="212"/>
    </location>
</feature>
<evidence type="ECO:0000256" key="1">
    <source>
        <dbReference type="ARBA" id="ARBA00004141"/>
    </source>
</evidence>
<accession>A0A317XSR2</accession>
<evidence type="ECO:0000256" key="2">
    <source>
        <dbReference type="ARBA" id="ARBA00009824"/>
    </source>
</evidence>
<sequence length="936" mass="99438">MFSKKAAPNQPSLDLSALQSYSPKWSPDLRLATCIAVKYAVARHVQRISALAGSDSIASTTSADRGPSDASDAEGGVGTPQQAAQAWHDYGQKFLTATCQHLGVPEKSLPPSPIGLEDVLNAAQGRIEDHSDDGKDTEKALSPSNYEPEFESGSDHMRRFPNLDLPIKGVDDKESKSNDKPPPAYQPRQPKKQSDERQRELQEAFADLELRKGSPSSLDDGDDLDKFNYDDDAHELPEYFRSGDTFSDAKASDQADQDRQKRCDAASFNAASEQIRQDAPEPVPQPRRIQGVIDAESGQEIEIAHELLLIALGLGQFRAQDGSTTLFEQDMLFGETELDLPSNPTSSSVDQKQPPELPPRPQTVGHSDSAASLQAQPEANPDAKFSNDALNTMAGASRIMADASMSAFSSLKTGTLTGWGKLSSASKELVGAQGQGATRSAAADTPGSAGAADDRSTDKHSQPKKPQPVKPNEICHYDARARSLIFVAVTAMGVEGRQVWMAEKVMAQTIYFIMSEGDKASATKDGKGRGLIERLPLGASLNTRTGSVKSASSQRSEYMNQHSDSVVQRERDKVTWGKWAAMGGGFLAGGLVIGLTGGLAAPLIAPALVGLTGASFLATSGGIIMLGTLFGLGGGGLAGYKVERRLRGVSSFSFAELQTEARKAGIGIPSLHATVCCSGLILQETEQVSVWSEIFATATDGRDAFAVQCEAEMMRTAGQGLRSYMLDNLIRTGGTRAAEEVVKKTALAGIAAITLPMTVFNAASATLDGVFVRAKTKAHKAGLILAETLKNEVQGHRPVVLIGTSLGAATIVSALSELSKDPEANGHLIDSVFLISAPIIPSASVMRQCRSVVQRRFVNVFSSNDMVCSIAAWLGSGIPVEQLRQGSMPRVAGSKPINSIPGVENINVSDILASHFDVNDPAKLRLVLARCGALDD</sequence>
<keyword evidence="9" id="KW-1185">Reference proteome</keyword>
<keyword evidence="3 7" id="KW-0812">Transmembrane</keyword>
<dbReference type="InterPro" id="IPR029058">
    <property type="entry name" value="AB_hydrolase_fold"/>
</dbReference>
<evidence type="ECO:0000256" key="3">
    <source>
        <dbReference type="ARBA" id="ARBA00022692"/>
    </source>
</evidence>
<feature type="compositionally biased region" description="Basic and acidic residues" evidence="6">
    <location>
        <begin position="452"/>
        <end position="461"/>
    </location>
</feature>
<dbReference type="InParanoid" id="A0A317XSR2"/>
<evidence type="ECO:0000313" key="9">
    <source>
        <dbReference type="Proteomes" id="UP000246740"/>
    </source>
</evidence>
<proteinExistence type="inferred from homology"/>
<comment type="similarity">
    <text evidence="2">Belongs to the TMCO4 family.</text>
</comment>
<dbReference type="GO" id="GO:0016020">
    <property type="term" value="C:membrane"/>
    <property type="evidence" value="ECO:0007669"/>
    <property type="project" value="UniProtKB-SubCell"/>
</dbReference>
<comment type="subcellular location">
    <subcellularLocation>
        <location evidence="1">Membrane</location>
        <topology evidence="1">Multi-pass membrane protein</topology>
    </subcellularLocation>
</comment>
<dbReference type="AlphaFoldDB" id="A0A317XSR2"/>
<feature type="compositionally biased region" description="Low complexity" evidence="6">
    <location>
        <begin position="440"/>
        <end position="451"/>
    </location>
</feature>
<dbReference type="Proteomes" id="UP000246740">
    <property type="component" value="Unassembled WGS sequence"/>
</dbReference>